<evidence type="ECO:0000313" key="3">
    <source>
        <dbReference type="Proteomes" id="UP000799437"/>
    </source>
</evidence>
<name>A0A6A6WFI9_9PEZI</name>
<proteinExistence type="predicted"/>
<evidence type="ECO:0000256" key="1">
    <source>
        <dbReference type="SAM" id="MobiDB-lite"/>
    </source>
</evidence>
<feature type="compositionally biased region" description="Basic and acidic residues" evidence="1">
    <location>
        <begin position="28"/>
        <end position="41"/>
    </location>
</feature>
<reference evidence="2" key="1">
    <citation type="journal article" date="2020" name="Stud. Mycol.">
        <title>101 Dothideomycetes genomes: a test case for predicting lifestyles and emergence of pathogens.</title>
        <authorList>
            <person name="Haridas S."/>
            <person name="Albert R."/>
            <person name="Binder M."/>
            <person name="Bloem J."/>
            <person name="Labutti K."/>
            <person name="Salamov A."/>
            <person name="Andreopoulos B."/>
            <person name="Baker S."/>
            <person name="Barry K."/>
            <person name="Bills G."/>
            <person name="Bluhm B."/>
            <person name="Cannon C."/>
            <person name="Castanera R."/>
            <person name="Culley D."/>
            <person name="Daum C."/>
            <person name="Ezra D."/>
            <person name="Gonzalez J."/>
            <person name="Henrissat B."/>
            <person name="Kuo A."/>
            <person name="Liang C."/>
            <person name="Lipzen A."/>
            <person name="Lutzoni F."/>
            <person name="Magnuson J."/>
            <person name="Mondo S."/>
            <person name="Nolan M."/>
            <person name="Ohm R."/>
            <person name="Pangilinan J."/>
            <person name="Park H.-J."/>
            <person name="Ramirez L."/>
            <person name="Alfaro M."/>
            <person name="Sun H."/>
            <person name="Tritt A."/>
            <person name="Yoshinaga Y."/>
            <person name="Zwiers L.-H."/>
            <person name="Turgeon B."/>
            <person name="Goodwin S."/>
            <person name="Spatafora J."/>
            <person name="Crous P."/>
            <person name="Grigoriev I."/>
        </authorList>
    </citation>
    <scope>NUCLEOTIDE SEQUENCE</scope>
    <source>
        <strain evidence="2">CBS 121739</strain>
    </source>
</reference>
<feature type="compositionally biased region" description="Basic and acidic residues" evidence="1">
    <location>
        <begin position="49"/>
        <end position="69"/>
    </location>
</feature>
<keyword evidence="3" id="KW-1185">Reference proteome</keyword>
<dbReference type="Gene3D" id="6.10.280.100">
    <property type="match status" value="1"/>
</dbReference>
<dbReference type="OrthoDB" id="2348401at2759"/>
<dbReference type="InterPro" id="IPR007250">
    <property type="entry name" value="HSP9_HSP12"/>
</dbReference>
<keyword evidence="2" id="KW-0346">Stress response</keyword>
<gene>
    <name evidence="2" type="ORF">EJ05DRAFT_473415</name>
</gene>
<protein>
    <submittedName>
        <fullName evidence="2">Putative chaperone/heat shock protein Hsp12</fullName>
    </submittedName>
</protein>
<dbReference type="EMBL" id="ML996567">
    <property type="protein sequence ID" value="KAF2760814.1"/>
    <property type="molecule type" value="Genomic_DNA"/>
</dbReference>
<sequence length="89" mass="9546">MTDAGRKDFSTKAKESIIPDSTKSTHTKAKEDITDAGDKVVRGIQPDGSKSHTQEASDKIGRSKDRNEHGTSGGGIGEKIKDALHINKK</sequence>
<accession>A0A6A6WFI9</accession>
<dbReference type="RefSeq" id="XP_033603265.1">
    <property type="nucleotide sequence ID" value="XM_033743397.1"/>
</dbReference>
<dbReference type="Pfam" id="PF04119">
    <property type="entry name" value="HSP9_HSP12"/>
    <property type="match status" value="1"/>
</dbReference>
<dbReference type="AlphaFoldDB" id="A0A6A6WFI9"/>
<organism evidence="2 3">
    <name type="scientific">Pseudovirgaria hyperparasitica</name>
    <dbReference type="NCBI Taxonomy" id="470096"/>
    <lineage>
        <taxon>Eukaryota</taxon>
        <taxon>Fungi</taxon>
        <taxon>Dikarya</taxon>
        <taxon>Ascomycota</taxon>
        <taxon>Pezizomycotina</taxon>
        <taxon>Dothideomycetes</taxon>
        <taxon>Dothideomycetes incertae sedis</taxon>
        <taxon>Acrospermales</taxon>
        <taxon>Acrospermaceae</taxon>
        <taxon>Pseudovirgaria</taxon>
    </lineage>
</organism>
<feature type="compositionally biased region" description="Basic and acidic residues" evidence="1">
    <location>
        <begin position="78"/>
        <end position="89"/>
    </location>
</feature>
<feature type="region of interest" description="Disordered" evidence="1">
    <location>
        <begin position="1"/>
        <end position="89"/>
    </location>
</feature>
<dbReference type="Proteomes" id="UP000799437">
    <property type="component" value="Unassembled WGS sequence"/>
</dbReference>
<evidence type="ECO:0000313" key="2">
    <source>
        <dbReference type="EMBL" id="KAF2760814.1"/>
    </source>
</evidence>
<feature type="compositionally biased region" description="Basic and acidic residues" evidence="1">
    <location>
        <begin position="1"/>
        <end position="17"/>
    </location>
</feature>
<dbReference type="GeneID" id="54484451"/>